<comment type="caution">
    <text evidence="2">The sequence shown here is derived from an EMBL/GenBank/DDBJ whole genome shotgun (WGS) entry which is preliminary data.</text>
</comment>
<name>A0ABQ3KZH1_9ALTE</name>
<feature type="domain" description="Lipoprotein LPP20-like" evidence="1">
    <location>
        <begin position="54"/>
        <end position="128"/>
    </location>
</feature>
<dbReference type="InterPro" id="IPR024952">
    <property type="entry name" value="LPP20-like_dom"/>
</dbReference>
<dbReference type="PIRSF" id="PIRSF028687">
    <property type="entry name" value="UCP028687"/>
    <property type="match status" value="1"/>
</dbReference>
<evidence type="ECO:0000313" key="2">
    <source>
        <dbReference type="EMBL" id="GHG69129.1"/>
    </source>
</evidence>
<protein>
    <recommendedName>
        <fullName evidence="1">Lipoprotein LPP20-like domain-containing protein</fullName>
    </recommendedName>
</protein>
<proteinExistence type="predicted"/>
<reference evidence="3" key="1">
    <citation type="journal article" date="2019" name="Int. J. Syst. Evol. Microbiol.">
        <title>The Global Catalogue of Microorganisms (GCM) 10K type strain sequencing project: providing services to taxonomists for standard genome sequencing and annotation.</title>
        <authorList>
            <consortium name="The Broad Institute Genomics Platform"/>
            <consortium name="The Broad Institute Genome Sequencing Center for Infectious Disease"/>
            <person name="Wu L."/>
            <person name="Ma J."/>
        </authorList>
    </citation>
    <scope>NUCLEOTIDE SEQUENCE [LARGE SCALE GENOMIC DNA]</scope>
    <source>
        <strain evidence="3">CGMCC 1.7003</strain>
    </source>
</reference>
<evidence type="ECO:0000259" key="1">
    <source>
        <dbReference type="Pfam" id="PF02169"/>
    </source>
</evidence>
<sequence>MKNLGAVLLMSTFISACSQVADRHIEYQQEPPVTFPVITALGVAPISAQQGGSDTQRMLMAMRASKLEAYRELAERVYGQRIDSKNTLSAMVAQNDVLEASVQGVIRGARVVKTYAVADTYITELELDFAEVYATLQNVQPKQSVRSVRYFW</sequence>
<keyword evidence="3" id="KW-1185">Reference proteome</keyword>
<dbReference type="PROSITE" id="PS51257">
    <property type="entry name" value="PROKAR_LIPOPROTEIN"/>
    <property type="match status" value="1"/>
</dbReference>
<evidence type="ECO:0000313" key="3">
    <source>
        <dbReference type="Proteomes" id="UP000659697"/>
    </source>
</evidence>
<dbReference type="InterPro" id="IPR007293">
    <property type="entry name" value="FlgP"/>
</dbReference>
<dbReference type="Pfam" id="PF02169">
    <property type="entry name" value="LPP20"/>
    <property type="match status" value="1"/>
</dbReference>
<dbReference type="RefSeq" id="WP_189432606.1">
    <property type="nucleotide sequence ID" value="NZ_BNAO01000004.1"/>
</dbReference>
<dbReference type="EMBL" id="BNAO01000004">
    <property type="protein sequence ID" value="GHG69129.1"/>
    <property type="molecule type" value="Genomic_DNA"/>
</dbReference>
<gene>
    <name evidence="2" type="primary">flgP</name>
    <name evidence="2" type="ORF">GCM10010919_18800</name>
</gene>
<accession>A0ABQ3KZH1</accession>
<dbReference type="Proteomes" id="UP000659697">
    <property type="component" value="Unassembled WGS sequence"/>
</dbReference>
<organism evidence="2 3">
    <name type="scientific">Alishewanella longhuensis</name>
    <dbReference type="NCBI Taxonomy" id="1091037"/>
    <lineage>
        <taxon>Bacteria</taxon>
        <taxon>Pseudomonadati</taxon>
        <taxon>Pseudomonadota</taxon>
        <taxon>Gammaproteobacteria</taxon>
        <taxon>Alteromonadales</taxon>
        <taxon>Alteromonadaceae</taxon>
        <taxon>Alishewanella</taxon>
    </lineage>
</organism>